<evidence type="ECO:0000256" key="1">
    <source>
        <dbReference type="SAM" id="Phobius"/>
    </source>
</evidence>
<gene>
    <name evidence="2" type="ORF">SAMN05660836_00014</name>
</gene>
<proteinExistence type="predicted"/>
<dbReference type="InterPro" id="IPR007820">
    <property type="entry name" value="AbrB_fam"/>
</dbReference>
<accession>A0A1I4QFK0</accession>
<feature type="transmembrane region" description="Helical" evidence="1">
    <location>
        <begin position="53"/>
        <end position="71"/>
    </location>
</feature>
<keyword evidence="1" id="KW-1133">Transmembrane helix</keyword>
<dbReference type="OrthoDB" id="5463861at2"/>
<keyword evidence="1" id="KW-0472">Membrane</keyword>
<dbReference type="InterPro" id="IPR017516">
    <property type="entry name" value="AbrB_dup"/>
</dbReference>
<dbReference type="Proteomes" id="UP000199611">
    <property type="component" value="Unassembled WGS sequence"/>
</dbReference>
<sequence length="165" mass="17830">MSGIKYLLVYLALGSVGGYIGARLKIPAGAMIGAMIVVIGFKIATKVDWALPRGFPFFLQIMLGITIGASFRMEMIQALTKVAVPVILSTLILVLVGMILAFIFARMGILDGGTAYLGTSPGAMSPLIVLALESGKDPTIITCFHFFRVVFIILTMPAIYRFFFE</sequence>
<feature type="transmembrane region" description="Helical" evidence="1">
    <location>
        <begin position="144"/>
        <end position="163"/>
    </location>
</feature>
<feature type="transmembrane region" description="Helical" evidence="1">
    <location>
        <begin position="6"/>
        <end position="22"/>
    </location>
</feature>
<feature type="transmembrane region" description="Helical" evidence="1">
    <location>
        <begin position="83"/>
        <end position="109"/>
    </location>
</feature>
<dbReference type="PANTHER" id="PTHR38457:SF1">
    <property type="entry name" value="REGULATOR ABRB-RELATED"/>
    <property type="match status" value="1"/>
</dbReference>
<feature type="transmembrane region" description="Helical" evidence="1">
    <location>
        <begin position="115"/>
        <end position="132"/>
    </location>
</feature>
<dbReference type="GO" id="GO:0016020">
    <property type="term" value="C:membrane"/>
    <property type="evidence" value="ECO:0007669"/>
    <property type="project" value="InterPro"/>
</dbReference>
<dbReference type="EMBL" id="FOUU01000001">
    <property type="protein sequence ID" value="SFM38902.1"/>
    <property type="molecule type" value="Genomic_DNA"/>
</dbReference>
<dbReference type="STRING" id="39841.SAMN05660836_00014"/>
<evidence type="ECO:0000313" key="2">
    <source>
        <dbReference type="EMBL" id="SFM38902.1"/>
    </source>
</evidence>
<protein>
    <recommendedName>
        <fullName evidence="4">AbrB family transcriptional regulator</fullName>
    </recommendedName>
</protein>
<dbReference type="GO" id="GO:0010468">
    <property type="term" value="P:regulation of gene expression"/>
    <property type="evidence" value="ECO:0007669"/>
    <property type="project" value="InterPro"/>
</dbReference>
<reference evidence="2 3" key="1">
    <citation type="submission" date="2016-10" db="EMBL/GenBank/DDBJ databases">
        <authorList>
            <person name="de Groot N.N."/>
        </authorList>
    </citation>
    <scope>NUCLEOTIDE SEQUENCE [LARGE SCALE GENOMIC DNA]</scope>
    <source>
        <strain evidence="2 3">DSM 9990</strain>
    </source>
</reference>
<evidence type="ECO:0000313" key="3">
    <source>
        <dbReference type="Proteomes" id="UP000199611"/>
    </source>
</evidence>
<name>A0A1I4QFK0_9BACT</name>
<evidence type="ECO:0008006" key="4">
    <source>
        <dbReference type="Google" id="ProtNLM"/>
    </source>
</evidence>
<dbReference type="Pfam" id="PF05145">
    <property type="entry name" value="AbrB"/>
    <property type="match status" value="1"/>
</dbReference>
<dbReference type="AlphaFoldDB" id="A0A1I4QFK0"/>
<keyword evidence="1" id="KW-0812">Transmembrane</keyword>
<dbReference type="RefSeq" id="WP_093392440.1">
    <property type="nucleotide sequence ID" value="NZ_FOUU01000001.1"/>
</dbReference>
<dbReference type="PANTHER" id="PTHR38457">
    <property type="entry name" value="REGULATOR ABRB-RELATED"/>
    <property type="match status" value="1"/>
</dbReference>
<organism evidence="2 3">
    <name type="scientific">Thermodesulforhabdus norvegica</name>
    <dbReference type="NCBI Taxonomy" id="39841"/>
    <lineage>
        <taxon>Bacteria</taxon>
        <taxon>Pseudomonadati</taxon>
        <taxon>Thermodesulfobacteriota</taxon>
        <taxon>Syntrophobacteria</taxon>
        <taxon>Syntrophobacterales</taxon>
        <taxon>Thermodesulforhabdaceae</taxon>
        <taxon>Thermodesulforhabdus</taxon>
    </lineage>
</organism>
<keyword evidence="3" id="KW-1185">Reference proteome</keyword>
<dbReference type="NCBIfam" id="TIGR03082">
    <property type="entry name" value="Gneg_AbrB_dup"/>
    <property type="match status" value="1"/>
</dbReference>